<name>A0A8D8YKM4_9HEMI</name>
<evidence type="ECO:0000313" key="1">
    <source>
        <dbReference type="EMBL" id="CAG6730299.1"/>
    </source>
</evidence>
<dbReference type="EMBL" id="HBUF01381125">
    <property type="protein sequence ID" value="CAG6730303.1"/>
    <property type="molecule type" value="Transcribed_RNA"/>
</dbReference>
<organism evidence="1">
    <name type="scientific">Cacopsylla melanoneura</name>
    <dbReference type="NCBI Taxonomy" id="428564"/>
    <lineage>
        <taxon>Eukaryota</taxon>
        <taxon>Metazoa</taxon>
        <taxon>Ecdysozoa</taxon>
        <taxon>Arthropoda</taxon>
        <taxon>Hexapoda</taxon>
        <taxon>Insecta</taxon>
        <taxon>Pterygota</taxon>
        <taxon>Neoptera</taxon>
        <taxon>Paraneoptera</taxon>
        <taxon>Hemiptera</taxon>
        <taxon>Sternorrhyncha</taxon>
        <taxon>Psylloidea</taxon>
        <taxon>Psyllidae</taxon>
        <taxon>Psyllinae</taxon>
        <taxon>Cacopsylla</taxon>
    </lineage>
</organism>
<dbReference type="AlphaFoldDB" id="A0A8D8YKM4"/>
<reference evidence="1" key="1">
    <citation type="submission" date="2021-05" db="EMBL/GenBank/DDBJ databases">
        <authorList>
            <person name="Alioto T."/>
            <person name="Alioto T."/>
            <person name="Gomez Garrido J."/>
        </authorList>
    </citation>
    <scope>NUCLEOTIDE SEQUENCE</scope>
</reference>
<dbReference type="EMBL" id="HBUF01381123">
    <property type="protein sequence ID" value="CAG6730299.1"/>
    <property type="molecule type" value="Transcribed_RNA"/>
</dbReference>
<sequence length="184" mass="20910">MVFDDFQILVRIGTILEWNRVVALNIHRSKAQTLYGVLSEHLVQNNVGNIVDNLRGQFVPGPNVKHYHKLWSHFFIQSPCPGHLAMHSVQDLVPHPHRVVHVGRYLQTGRLNDLLNDLSGSDEFLRYIETVPARHIAQGYHLARSFQIGVIVHRESDTDGASFDIGSHIQLEHIPLSLLSVLLR</sequence>
<accession>A0A8D8YKM4</accession>
<proteinExistence type="predicted"/>
<dbReference type="EMBL" id="HBUF01038290">
    <property type="protein sequence ID" value="CAG6617269.1"/>
    <property type="molecule type" value="Transcribed_RNA"/>
</dbReference>
<protein>
    <submittedName>
        <fullName evidence="1">Uncharacterized protein</fullName>
    </submittedName>
</protein>
<dbReference type="EMBL" id="HBUF01381124">
    <property type="protein sequence ID" value="CAG6730301.1"/>
    <property type="molecule type" value="Transcribed_RNA"/>
</dbReference>